<feature type="transmembrane region" description="Helical" evidence="8">
    <location>
        <begin position="257"/>
        <end position="275"/>
    </location>
</feature>
<evidence type="ECO:0000256" key="6">
    <source>
        <dbReference type="ARBA" id="ARBA00022989"/>
    </source>
</evidence>
<sequence>MKKYLLSIFTLIIPILTFAQESTSEKIDKVFKDYTGWFVEGIFYEIPFSEDYKIPWVLIVLMGGAIFFTFYFKFINFTGFRTALRVVQGKYEDIEKHGADTLYGDPTPNEDHNIIETLRDDGAHGEVSHFQALTAALSATVGLGNIAGVAVALSIGGPGATFWMILAGLLGMASKFAECTLGVKYRDVGKDGTVYGGPMYYLTKGFKEKGMGTFGKILAVLFAVFVVGGSFGGGNMFQANQAAAQFVKLFDFESANAGMYFGIVMAVIVAIVIIGGIKRIASVTEKVVPFMAGIYVLAALIILGANWHLIDDAFALIYHGAFSGLGIAGGLVGVMIQGIRRGAFSNEAGVGSAAIAHSAVRTKYPASEGIVALLEPFVDTVVICTMTALVIVITNFDGAFMEYGVPIKEGVELTAVAFDSVIPHFSIVLTIAVILFAFSTMISWSYYGMQGWIFLFGKGKITDLVYKVLFLIFVVIGSSISLGAVIDFSDAMIFAMVVPNIIGVVILSPIISKELKRYLKAINIKHEALDEGAEDLTKHM</sequence>
<keyword evidence="4 8" id="KW-1003">Cell membrane</keyword>
<feature type="transmembrane region" description="Helical" evidence="8">
    <location>
        <begin position="287"/>
        <end position="310"/>
    </location>
</feature>
<dbReference type="NCBIfam" id="TIGR00835">
    <property type="entry name" value="agcS"/>
    <property type="match status" value="1"/>
</dbReference>
<evidence type="ECO:0000256" key="3">
    <source>
        <dbReference type="ARBA" id="ARBA00022448"/>
    </source>
</evidence>
<reference evidence="9 10" key="1">
    <citation type="submission" date="2021-04" db="EMBL/GenBank/DDBJ databases">
        <title>Mariniflexile gromovii gen. nov., sp. nov., a gliding bacterium isolated from the sea urchin Strongylocentrotus intermedius.</title>
        <authorList>
            <person name="Ko S."/>
            <person name="Le V."/>
            <person name="Ahn C.-Y."/>
            <person name="Oh H.-M."/>
        </authorList>
    </citation>
    <scope>NUCLEOTIDE SEQUENCE [LARGE SCALE GENOMIC DNA]</scope>
    <source>
        <strain evidence="9 10">KCTC 12570</strain>
    </source>
</reference>
<dbReference type="InterPro" id="IPR001463">
    <property type="entry name" value="Na/Ala_symport"/>
</dbReference>
<feature type="transmembrane region" description="Helical" evidence="8">
    <location>
        <begin position="54"/>
        <end position="75"/>
    </location>
</feature>
<keyword evidence="5 8" id="KW-0812">Transmembrane</keyword>
<evidence type="ECO:0000313" key="9">
    <source>
        <dbReference type="EMBL" id="MBP0905099.1"/>
    </source>
</evidence>
<comment type="caution">
    <text evidence="9">The sequence shown here is derived from an EMBL/GenBank/DDBJ whole genome shotgun (WGS) entry which is preliminary data.</text>
</comment>
<comment type="similarity">
    <text evidence="2 8">Belongs to the alanine or glycine:cation symporter (AGCS) (TC 2.A.25) family.</text>
</comment>
<name>A0ABS4BWY4_9FLAO</name>
<feature type="transmembrane region" description="Helical" evidence="8">
    <location>
        <begin position="425"/>
        <end position="447"/>
    </location>
</feature>
<feature type="transmembrane region" description="Helical" evidence="8">
    <location>
        <begin position="492"/>
        <end position="511"/>
    </location>
</feature>
<keyword evidence="6 8" id="KW-1133">Transmembrane helix</keyword>
<dbReference type="EMBL" id="JAGJCB010000017">
    <property type="protein sequence ID" value="MBP0905099.1"/>
    <property type="molecule type" value="Genomic_DNA"/>
</dbReference>
<dbReference type="RefSeq" id="WP_209655989.1">
    <property type="nucleotide sequence ID" value="NZ_JAGJCB010000017.1"/>
</dbReference>
<dbReference type="Proteomes" id="UP000670776">
    <property type="component" value="Unassembled WGS sequence"/>
</dbReference>
<keyword evidence="8" id="KW-0769">Symport</keyword>
<evidence type="ECO:0000256" key="2">
    <source>
        <dbReference type="ARBA" id="ARBA00009261"/>
    </source>
</evidence>
<gene>
    <name evidence="9" type="ORF">J8H85_14775</name>
</gene>
<evidence type="ECO:0000256" key="7">
    <source>
        <dbReference type="ARBA" id="ARBA00023136"/>
    </source>
</evidence>
<comment type="subcellular location">
    <subcellularLocation>
        <location evidence="1 8">Cell membrane</location>
        <topology evidence="1 8">Multi-pass membrane protein</topology>
    </subcellularLocation>
</comment>
<feature type="transmembrane region" description="Helical" evidence="8">
    <location>
        <begin position="217"/>
        <end position="237"/>
    </location>
</feature>
<dbReference type="Pfam" id="PF01235">
    <property type="entry name" value="Na_Ala_symp"/>
    <property type="match status" value="1"/>
</dbReference>
<evidence type="ECO:0000256" key="5">
    <source>
        <dbReference type="ARBA" id="ARBA00022692"/>
    </source>
</evidence>
<keyword evidence="3 8" id="KW-0813">Transport</keyword>
<accession>A0ABS4BWY4</accession>
<proteinExistence type="inferred from homology"/>
<dbReference type="PANTHER" id="PTHR30330:SF3">
    <property type="entry name" value="TRANSCRIPTIONAL REGULATOR, LRP FAMILY"/>
    <property type="match status" value="1"/>
</dbReference>
<dbReference type="PRINTS" id="PR00175">
    <property type="entry name" value="NAALASMPORT"/>
</dbReference>
<dbReference type="PANTHER" id="PTHR30330">
    <property type="entry name" value="AGSS FAMILY TRANSPORTER, SODIUM-ALANINE"/>
    <property type="match status" value="1"/>
</dbReference>
<organism evidence="9 10">
    <name type="scientific">Mariniflexile gromovii</name>
    <dbReference type="NCBI Taxonomy" id="362523"/>
    <lineage>
        <taxon>Bacteria</taxon>
        <taxon>Pseudomonadati</taxon>
        <taxon>Bacteroidota</taxon>
        <taxon>Flavobacteriia</taxon>
        <taxon>Flavobacteriales</taxon>
        <taxon>Flavobacteriaceae</taxon>
        <taxon>Mariniflexile</taxon>
    </lineage>
</organism>
<feature type="transmembrane region" description="Helical" evidence="8">
    <location>
        <begin position="316"/>
        <end position="336"/>
    </location>
</feature>
<keyword evidence="7 8" id="KW-0472">Membrane</keyword>
<feature type="transmembrane region" description="Helical" evidence="8">
    <location>
        <begin position="370"/>
        <end position="393"/>
    </location>
</feature>
<evidence type="ECO:0000256" key="8">
    <source>
        <dbReference type="RuleBase" id="RU363064"/>
    </source>
</evidence>
<evidence type="ECO:0000256" key="1">
    <source>
        <dbReference type="ARBA" id="ARBA00004651"/>
    </source>
</evidence>
<feature type="transmembrane region" description="Helical" evidence="8">
    <location>
        <begin position="160"/>
        <end position="177"/>
    </location>
</feature>
<evidence type="ECO:0000313" key="10">
    <source>
        <dbReference type="Proteomes" id="UP000670776"/>
    </source>
</evidence>
<protein>
    <submittedName>
        <fullName evidence="9">Alanine:cation symporter family protein</fullName>
    </submittedName>
</protein>
<keyword evidence="10" id="KW-1185">Reference proteome</keyword>
<feature type="transmembrane region" description="Helical" evidence="8">
    <location>
        <begin position="132"/>
        <end position="154"/>
    </location>
</feature>
<evidence type="ECO:0000256" key="4">
    <source>
        <dbReference type="ARBA" id="ARBA00022475"/>
    </source>
</evidence>
<feature type="transmembrane region" description="Helical" evidence="8">
    <location>
        <begin position="468"/>
        <end position="486"/>
    </location>
</feature>